<evidence type="ECO:0000313" key="3">
    <source>
        <dbReference type="Proteomes" id="UP001642540"/>
    </source>
</evidence>
<dbReference type="EMBL" id="CAXLJM020000076">
    <property type="protein sequence ID" value="CAL8129295.1"/>
    <property type="molecule type" value="Genomic_DNA"/>
</dbReference>
<feature type="transmembrane region" description="Helical" evidence="1">
    <location>
        <begin position="291"/>
        <end position="315"/>
    </location>
</feature>
<keyword evidence="1" id="KW-0812">Transmembrane</keyword>
<sequence>MTLAETSLRKFLLLQKLITLPYHLQIPPTPSHLRDYKLTKNPKFYSSNKFKYLWNLSNTFYIINACICFTRVNYLIINLPKLSHNRDKILEELGIHMILLTLGIIGIVCYKTIRKNTEEICTLCTQTFKLLRKSKKQKGSLDWSELFINLLPIAGIVAPFISWAYPLFCFYEPTRLVLKLGFNIDLSLYPFWLHFLGILWFLGGIHGCLIFFSLSLPVIVMGEGIQKKSDELATLPNFSEGLKLYRKLQILLTLINSTFKQPIMYGFCIAISLCIWCSCVVITTYRSLSIIIYAPTLFALALSVGGLFLGVAFTATPYQNGMKVKILWKRRIATSHINVKGIRLDIKACPRIGYNIYPFLMYVKYYTVLLISDAILNNTATLVLMERSV</sequence>
<accession>A0ABP1RJX3</accession>
<dbReference type="Proteomes" id="UP001642540">
    <property type="component" value="Unassembled WGS sequence"/>
</dbReference>
<gene>
    <name evidence="2" type="ORF">ODALV1_LOCUS23056</name>
</gene>
<feature type="transmembrane region" description="Helical" evidence="1">
    <location>
        <begin position="263"/>
        <end position="285"/>
    </location>
</feature>
<feature type="transmembrane region" description="Helical" evidence="1">
    <location>
        <begin position="52"/>
        <end position="73"/>
    </location>
</feature>
<feature type="transmembrane region" description="Helical" evidence="1">
    <location>
        <begin position="191"/>
        <end position="220"/>
    </location>
</feature>
<name>A0ABP1RJX3_9HEXA</name>
<proteinExistence type="predicted"/>
<keyword evidence="1" id="KW-0472">Membrane</keyword>
<keyword evidence="3" id="KW-1185">Reference proteome</keyword>
<evidence type="ECO:0000313" key="2">
    <source>
        <dbReference type="EMBL" id="CAL8129295.1"/>
    </source>
</evidence>
<feature type="transmembrane region" description="Helical" evidence="1">
    <location>
        <begin position="93"/>
        <end position="110"/>
    </location>
</feature>
<organism evidence="2 3">
    <name type="scientific">Orchesella dallaii</name>
    <dbReference type="NCBI Taxonomy" id="48710"/>
    <lineage>
        <taxon>Eukaryota</taxon>
        <taxon>Metazoa</taxon>
        <taxon>Ecdysozoa</taxon>
        <taxon>Arthropoda</taxon>
        <taxon>Hexapoda</taxon>
        <taxon>Collembola</taxon>
        <taxon>Entomobryomorpha</taxon>
        <taxon>Entomobryoidea</taxon>
        <taxon>Orchesellidae</taxon>
        <taxon>Orchesellinae</taxon>
        <taxon>Orchesella</taxon>
    </lineage>
</organism>
<feature type="transmembrane region" description="Helical" evidence="1">
    <location>
        <begin position="146"/>
        <end position="171"/>
    </location>
</feature>
<reference evidence="2 3" key="1">
    <citation type="submission" date="2024-08" db="EMBL/GenBank/DDBJ databases">
        <authorList>
            <person name="Cucini C."/>
            <person name="Frati F."/>
        </authorList>
    </citation>
    <scope>NUCLEOTIDE SEQUENCE [LARGE SCALE GENOMIC DNA]</scope>
</reference>
<keyword evidence="1" id="KW-1133">Transmembrane helix</keyword>
<protein>
    <submittedName>
        <fullName evidence="2">Uncharacterized protein</fullName>
    </submittedName>
</protein>
<comment type="caution">
    <text evidence="2">The sequence shown here is derived from an EMBL/GenBank/DDBJ whole genome shotgun (WGS) entry which is preliminary data.</text>
</comment>
<evidence type="ECO:0000256" key="1">
    <source>
        <dbReference type="SAM" id="Phobius"/>
    </source>
</evidence>